<evidence type="ECO:0000256" key="3">
    <source>
        <dbReference type="ARBA" id="ARBA00022989"/>
    </source>
</evidence>
<gene>
    <name evidence="7" type="ORF">ACFOZ4_33775</name>
</gene>
<dbReference type="InterPro" id="IPR051784">
    <property type="entry name" value="Nod_factor_ABC_transporter"/>
</dbReference>
<dbReference type="RefSeq" id="WP_253750109.1">
    <property type="nucleotide sequence ID" value="NZ_JAMZDZ010000001.1"/>
</dbReference>
<sequence length="246" mass="25499">MSAATVLIRHNFALLRAEPGPALSRVGMPLVLITALRPLYAAALGSAGLTQAVTGMLVLFSLLGLNIIAGGILTERSWHTLDRLRATPARPAQILVGKAVPLGTVLLAQQAALIAYSMIFLGLRVPRPDLLLVAGVSWAVTLLCAGAALATVVRSQSELSAVNDLGGMFFTVLGGAMVPLALMPTWLRAAAPASPGYWALHALTAALTGDATATLRDAGVLLAVAAVLGAFAAWRMARGWGRNRLL</sequence>
<evidence type="ECO:0000256" key="2">
    <source>
        <dbReference type="ARBA" id="ARBA00022692"/>
    </source>
</evidence>
<feature type="transmembrane region" description="Helical" evidence="5">
    <location>
        <begin position="165"/>
        <end position="187"/>
    </location>
</feature>
<evidence type="ECO:0000256" key="5">
    <source>
        <dbReference type="SAM" id="Phobius"/>
    </source>
</evidence>
<feature type="transmembrane region" description="Helical" evidence="5">
    <location>
        <begin position="22"/>
        <end position="40"/>
    </location>
</feature>
<evidence type="ECO:0000313" key="8">
    <source>
        <dbReference type="Proteomes" id="UP001595816"/>
    </source>
</evidence>
<reference evidence="8" key="1">
    <citation type="journal article" date="2019" name="Int. J. Syst. Evol. Microbiol.">
        <title>The Global Catalogue of Microorganisms (GCM) 10K type strain sequencing project: providing services to taxonomists for standard genome sequencing and annotation.</title>
        <authorList>
            <consortium name="The Broad Institute Genomics Platform"/>
            <consortium name="The Broad Institute Genome Sequencing Center for Infectious Disease"/>
            <person name="Wu L."/>
            <person name="Ma J."/>
        </authorList>
    </citation>
    <scope>NUCLEOTIDE SEQUENCE [LARGE SCALE GENOMIC DNA]</scope>
    <source>
        <strain evidence="8">CGMCC 4.7289</strain>
    </source>
</reference>
<feature type="transmembrane region" description="Helical" evidence="5">
    <location>
        <begin position="95"/>
        <end position="119"/>
    </location>
</feature>
<dbReference type="Proteomes" id="UP001595816">
    <property type="component" value="Unassembled WGS sequence"/>
</dbReference>
<evidence type="ECO:0000256" key="1">
    <source>
        <dbReference type="ARBA" id="ARBA00004141"/>
    </source>
</evidence>
<organism evidence="7 8">
    <name type="scientific">Hamadaea flava</name>
    <dbReference type="NCBI Taxonomy" id="1742688"/>
    <lineage>
        <taxon>Bacteria</taxon>
        <taxon>Bacillati</taxon>
        <taxon>Actinomycetota</taxon>
        <taxon>Actinomycetes</taxon>
        <taxon>Micromonosporales</taxon>
        <taxon>Micromonosporaceae</taxon>
        <taxon>Hamadaea</taxon>
    </lineage>
</organism>
<dbReference type="EMBL" id="JBHSAY010000023">
    <property type="protein sequence ID" value="MFC4135611.1"/>
    <property type="molecule type" value="Genomic_DNA"/>
</dbReference>
<keyword evidence="8" id="KW-1185">Reference proteome</keyword>
<keyword evidence="2 5" id="KW-0812">Transmembrane</keyword>
<name>A0ABV8LX35_9ACTN</name>
<accession>A0ABV8LX35</accession>
<dbReference type="Pfam" id="PF01061">
    <property type="entry name" value="ABC2_membrane"/>
    <property type="match status" value="1"/>
</dbReference>
<feature type="transmembrane region" description="Helical" evidence="5">
    <location>
        <begin position="52"/>
        <end position="74"/>
    </location>
</feature>
<evidence type="ECO:0000256" key="4">
    <source>
        <dbReference type="ARBA" id="ARBA00023136"/>
    </source>
</evidence>
<evidence type="ECO:0000313" key="7">
    <source>
        <dbReference type="EMBL" id="MFC4135611.1"/>
    </source>
</evidence>
<dbReference type="InterPro" id="IPR013525">
    <property type="entry name" value="ABC2_TM"/>
</dbReference>
<keyword evidence="3 5" id="KW-1133">Transmembrane helix</keyword>
<comment type="caution">
    <text evidence="7">The sequence shown here is derived from an EMBL/GenBank/DDBJ whole genome shotgun (WGS) entry which is preliminary data.</text>
</comment>
<feature type="transmembrane region" description="Helical" evidence="5">
    <location>
        <begin position="131"/>
        <end position="153"/>
    </location>
</feature>
<evidence type="ECO:0000259" key="6">
    <source>
        <dbReference type="Pfam" id="PF01061"/>
    </source>
</evidence>
<keyword evidence="4 5" id="KW-0472">Membrane</keyword>
<dbReference type="PANTHER" id="PTHR43229">
    <property type="entry name" value="NODULATION PROTEIN J"/>
    <property type="match status" value="1"/>
</dbReference>
<feature type="domain" description="ABC-2 type transporter transmembrane" evidence="6">
    <location>
        <begin position="6"/>
        <end position="206"/>
    </location>
</feature>
<dbReference type="PANTHER" id="PTHR43229:SF2">
    <property type="entry name" value="NODULATION PROTEIN J"/>
    <property type="match status" value="1"/>
</dbReference>
<protein>
    <submittedName>
        <fullName evidence="7">ABC transporter permease</fullName>
    </submittedName>
</protein>
<comment type="subcellular location">
    <subcellularLocation>
        <location evidence="1">Membrane</location>
        <topology evidence="1">Multi-pass membrane protein</topology>
    </subcellularLocation>
</comment>
<proteinExistence type="predicted"/>
<feature type="transmembrane region" description="Helical" evidence="5">
    <location>
        <begin position="218"/>
        <end position="237"/>
    </location>
</feature>